<protein>
    <submittedName>
        <fullName evidence="2">Uncharacterized protein</fullName>
    </submittedName>
</protein>
<evidence type="ECO:0000313" key="2">
    <source>
        <dbReference type="EMBL" id="MBX35900.1"/>
    </source>
</evidence>
<evidence type="ECO:0000256" key="1">
    <source>
        <dbReference type="SAM" id="Phobius"/>
    </source>
</evidence>
<feature type="transmembrane region" description="Helical" evidence="1">
    <location>
        <begin position="40"/>
        <end position="66"/>
    </location>
</feature>
<keyword evidence="1" id="KW-1133">Transmembrane helix</keyword>
<sequence length="76" mass="8954">MRASLFFITLTCRSIAMVLKKRNSQEDIMDDMFLTWKFHLINFVLAGQTNLIAFLLSLYPFSLNLGAMRHKMHNMR</sequence>
<accession>A0A2P2N096</accession>
<keyword evidence="1" id="KW-0472">Membrane</keyword>
<dbReference type="EMBL" id="GGEC01055416">
    <property type="protein sequence ID" value="MBX35900.1"/>
    <property type="molecule type" value="Transcribed_RNA"/>
</dbReference>
<keyword evidence="1" id="KW-0812">Transmembrane</keyword>
<proteinExistence type="predicted"/>
<organism evidence="2">
    <name type="scientific">Rhizophora mucronata</name>
    <name type="common">Asiatic mangrove</name>
    <dbReference type="NCBI Taxonomy" id="61149"/>
    <lineage>
        <taxon>Eukaryota</taxon>
        <taxon>Viridiplantae</taxon>
        <taxon>Streptophyta</taxon>
        <taxon>Embryophyta</taxon>
        <taxon>Tracheophyta</taxon>
        <taxon>Spermatophyta</taxon>
        <taxon>Magnoliopsida</taxon>
        <taxon>eudicotyledons</taxon>
        <taxon>Gunneridae</taxon>
        <taxon>Pentapetalae</taxon>
        <taxon>rosids</taxon>
        <taxon>fabids</taxon>
        <taxon>Malpighiales</taxon>
        <taxon>Rhizophoraceae</taxon>
        <taxon>Rhizophora</taxon>
    </lineage>
</organism>
<name>A0A2P2N096_RHIMU</name>
<dbReference type="AlphaFoldDB" id="A0A2P2N096"/>
<reference evidence="2" key="1">
    <citation type="submission" date="2018-02" db="EMBL/GenBank/DDBJ databases">
        <title>Rhizophora mucronata_Transcriptome.</title>
        <authorList>
            <person name="Meera S.P."/>
            <person name="Sreeshan A."/>
            <person name="Augustine A."/>
        </authorList>
    </citation>
    <scope>NUCLEOTIDE SEQUENCE</scope>
    <source>
        <tissue evidence="2">Leaf</tissue>
    </source>
</reference>